<dbReference type="Pfam" id="PF14398">
    <property type="entry name" value="ATPgrasp_YheCD"/>
    <property type="match status" value="1"/>
</dbReference>
<sequence>MLGIYTAGFDDGHAAPLGERTRIFQSMTESGAHLGFDTVVFGYQHVLAGKAIRGFTYQDGEWVQQDFPLPTVIYDRIPNRKVEHHPSVKDMKEQLRDEAKWFNSGFFNKWRIYDKLKKNPKVNYFLPLTILHPSEEKLERLLHKHKSLYVKPINGSKGEGIKKLSINSSNRVYECEYYQGEKNIHQRYHQFSELYKQQYPSGLYGTIVQPEIELMTKRKTPMDFRVHTNKNERNQWEVTAICTKFAGKGSVTTHVKRGGSLHTLEEVFGKDQEEKIRKKLTKVALELAKAVEQIEGEQPLGEIGFDLGIDADGHVWLFEANSKPGFAILDHPYFIKEEEKFLSYPYRFSSYLIDEHSTLLYT</sequence>
<dbReference type="Proteomes" id="UP000030528">
    <property type="component" value="Unassembled WGS sequence"/>
</dbReference>
<dbReference type="EMBL" id="AVPE01000005">
    <property type="protein sequence ID" value="KGX92588.1"/>
    <property type="molecule type" value="Genomic_DNA"/>
</dbReference>
<dbReference type="Gene3D" id="3.30.470.20">
    <property type="entry name" value="ATP-grasp fold, B domain"/>
    <property type="match status" value="1"/>
</dbReference>
<dbReference type="STRING" id="1385510.GCA_000425205_01903"/>
<dbReference type="SUPFAM" id="SSF56059">
    <property type="entry name" value="Glutathione synthetase ATP-binding domain-like"/>
    <property type="match status" value="1"/>
</dbReference>
<evidence type="ECO:0000313" key="2">
    <source>
        <dbReference type="Proteomes" id="UP000030528"/>
    </source>
</evidence>
<name>A0A0A5GMY7_9BACI</name>
<gene>
    <name evidence="1" type="ORF">N781_14755</name>
</gene>
<organism evidence="1 2">
    <name type="scientific">Pontibacillus halophilus JSM 076056 = DSM 19796</name>
    <dbReference type="NCBI Taxonomy" id="1385510"/>
    <lineage>
        <taxon>Bacteria</taxon>
        <taxon>Bacillati</taxon>
        <taxon>Bacillota</taxon>
        <taxon>Bacilli</taxon>
        <taxon>Bacillales</taxon>
        <taxon>Bacillaceae</taxon>
        <taxon>Pontibacillus</taxon>
    </lineage>
</organism>
<accession>A0A0A5GMY7</accession>
<keyword evidence="2" id="KW-1185">Reference proteome</keyword>
<protein>
    <recommendedName>
        <fullName evidence="3">ATP-grasp domain-containing protein</fullName>
    </recommendedName>
</protein>
<comment type="caution">
    <text evidence="1">The sequence shown here is derived from an EMBL/GenBank/DDBJ whole genome shotgun (WGS) entry which is preliminary data.</text>
</comment>
<evidence type="ECO:0000313" key="1">
    <source>
        <dbReference type="EMBL" id="KGX92588.1"/>
    </source>
</evidence>
<evidence type="ECO:0008006" key="3">
    <source>
        <dbReference type="Google" id="ProtNLM"/>
    </source>
</evidence>
<dbReference type="eggNOG" id="COG0189">
    <property type="taxonomic scope" value="Bacteria"/>
</dbReference>
<proteinExistence type="predicted"/>
<dbReference type="AlphaFoldDB" id="A0A0A5GMY7"/>
<reference evidence="1 2" key="1">
    <citation type="submission" date="2013-08" db="EMBL/GenBank/DDBJ databases">
        <authorList>
            <person name="Huang J."/>
            <person name="Wang G."/>
        </authorList>
    </citation>
    <scope>NUCLEOTIDE SEQUENCE [LARGE SCALE GENOMIC DNA]</scope>
    <source>
        <strain evidence="1 2">JSM 076056</strain>
    </source>
</reference>
<dbReference type="InterPro" id="IPR026838">
    <property type="entry name" value="YheC/D"/>
</dbReference>